<evidence type="ECO:0000256" key="4">
    <source>
        <dbReference type="ARBA" id="ARBA00023027"/>
    </source>
</evidence>
<feature type="domain" description="D-isomer specific 2-hydroxyacid dehydrogenase catalytic" evidence="6">
    <location>
        <begin position="27"/>
        <end position="310"/>
    </location>
</feature>
<dbReference type="SUPFAM" id="SSF51735">
    <property type="entry name" value="NAD(P)-binding Rossmann-fold domains"/>
    <property type="match status" value="1"/>
</dbReference>
<evidence type="ECO:0000256" key="1">
    <source>
        <dbReference type="ARBA" id="ARBA00005854"/>
    </source>
</evidence>
<keyword evidence="2" id="KW-0028">Amino-acid biosynthesis</keyword>
<keyword evidence="4" id="KW-0520">NAD</keyword>
<dbReference type="Gene3D" id="3.40.50.720">
    <property type="entry name" value="NAD(P)-binding Rossmann-like Domain"/>
    <property type="match status" value="2"/>
</dbReference>
<dbReference type="SUPFAM" id="SSF52283">
    <property type="entry name" value="Formate/glycerate dehydrogenase catalytic domain-like"/>
    <property type="match status" value="1"/>
</dbReference>
<evidence type="ECO:0000256" key="2">
    <source>
        <dbReference type="ARBA" id="ARBA00022605"/>
    </source>
</evidence>
<evidence type="ECO:0000313" key="8">
    <source>
        <dbReference type="EMBL" id="BBX31399.1"/>
    </source>
</evidence>
<dbReference type="EMBL" id="AP022567">
    <property type="protein sequence ID" value="BBX31399.1"/>
    <property type="molecule type" value="Genomic_DNA"/>
</dbReference>
<dbReference type="InterPro" id="IPR036291">
    <property type="entry name" value="NAD(P)-bd_dom_sf"/>
</dbReference>
<evidence type="ECO:0000259" key="7">
    <source>
        <dbReference type="Pfam" id="PF02826"/>
    </source>
</evidence>
<evidence type="ECO:0000313" key="9">
    <source>
        <dbReference type="Proteomes" id="UP000465622"/>
    </source>
</evidence>
<evidence type="ECO:0000256" key="3">
    <source>
        <dbReference type="ARBA" id="ARBA00023002"/>
    </source>
</evidence>
<dbReference type="Pfam" id="PF02826">
    <property type="entry name" value="2-Hacid_dh_C"/>
    <property type="match status" value="1"/>
</dbReference>
<dbReference type="Proteomes" id="UP000465622">
    <property type="component" value="Chromosome"/>
</dbReference>
<protein>
    <submittedName>
        <fullName evidence="8">2-hydroxyacid dehydrogenase</fullName>
    </submittedName>
</protein>
<evidence type="ECO:0000259" key="6">
    <source>
        <dbReference type="Pfam" id="PF00389"/>
    </source>
</evidence>
<keyword evidence="9" id="KW-1185">Reference proteome</keyword>
<proteinExistence type="inferred from homology"/>
<comment type="similarity">
    <text evidence="1 5">Belongs to the D-isomer specific 2-hydroxyacid dehydrogenase family.</text>
</comment>
<dbReference type="InterPro" id="IPR006140">
    <property type="entry name" value="D-isomer_DH_NAD-bd"/>
</dbReference>
<keyword evidence="3 5" id="KW-0560">Oxidoreductase</keyword>
<dbReference type="PANTHER" id="PTHR42789:SF1">
    <property type="entry name" value="D-ISOMER SPECIFIC 2-HYDROXYACID DEHYDROGENASE FAMILY PROTEIN (AFU_ORTHOLOGUE AFUA_6G10090)"/>
    <property type="match status" value="1"/>
</dbReference>
<feature type="domain" description="D-isomer specific 2-hydroxyacid dehydrogenase NAD-binding" evidence="7">
    <location>
        <begin position="112"/>
        <end position="284"/>
    </location>
</feature>
<dbReference type="PROSITE" id="PS00065">
    <property type="entry name" value="D_2_HYDROXYACID_DH_1"/>
    <property type="match status" value="1"/>
</dbReference>
<reference evidence="8 9" key="1">
    <citation type="journal article" date="2019" name="Emerg. Microbes Infect.">
        <title>Comprehensive subspecies identification of 175 nontuberculous mycobacteria species based on 7547 genomic profiles.</title>
        <authorList>
            <person name="Matsumoto Y."/>
            <person name="Kinjo T."/>
            <person name="Motooka D."/>
            <person name="Nabeya D."/>
            <person name="Jung N."/>
            <person name="Uechi K."/>
            <person name="Horii T."/>
            <person name="Iida T."/>
            <person name="Fujita J."/>
            <person name="Nakamura S."/>
        </authorList>
    </citation>
    <scope>NUCLEOTIDE SEQUENCE [LARGE SCALE GENOMIC DNA]</scope>
    <source>
        <strain evidence="8 9">JCM 12375</strain>
    </source>
</reference>
<dbReference type="InterPro" id="IPR050857">
    <property type="entry name" value="D-2-hydroxyacid_DH"/>
</dbReference>
<gene>
    <name evidence="8" type="primary">serA_1</name>
    <name evidence="8" type="ORF">MMAGJ_06810</name>
</gene>
<dbReference type="InterPro" id="IPR006139">
    <property type="entry name" value="D-isomer_2_OHA_DH_cat_dom"/>
</dbReference>
<organism evidence="8 9">
    <name type="scientific">Mycolicibacterium mageritense</name>
    <name type="common">Mycobacterium mageritense</name>
    <dbReference type="NCBI Taxonomy" id="53462"/>
    <lineage>
        <taxon>Bacteria</taxon>
        <taxon>Bacillati</taxon>
        <taxon>Actinomycetota</taxon>
        <taxon>Actinomycetes</taxon>
        <taxon>Mycobacteriales</taxon>
        <taxon>Mycobacteriaceae</taxon>
        <taxon>Mycolicibacterium</taxon>
    </lineage>
</organism>
<dbReference type="InterPro" id="IPR029753">
    <property type="entry name" value="D-isomer_DH_CS"/>
</dbReference>
<dbReference type="CDD" id="cd12169">
    <property type="entry name" value="PGDH_like_1"/>
    <property type="match status" value="1"/>
</dbReference>
<dbReference type="Pfam" id="PF00389">
    <property type="entry name" value="2-Hacid_dh"/>
    <property type="match status" value="1"/>
</dbReference>
<accession>A0ABM7HLM0</accession>
<dbReference type="PROSITE" id="PS00671">
    <property type="entry name" value="D_2_HYDROXYACID_DH_3"/>
    <property type="match status" value="1"/>
</dbReference>
<evidence type="ECO:0000256" key="5">
    <source>
        <dbReference type="RuleBase" id="RU003719"/>
    </source>
</evidence>
<name>A0ABM7HLM0_MYCME</name>
<dbReference type="InterPro" id="IPR029752">
    <property type="entry name" value="D-isomer_DH_CS1"/>
</dbReference>
<dbReference type="PANTHER" id="PTHR42789">
    <property type="entry name" value="D-ISOMER SPECIFIC 2-HYDROXYACID DEHYDROGENASE FAMILY PROTEIN (AFU_ORTHOLOGUE AFUA_6G10090)"/>
    <property type="match status" value="1"/>
</dbReference>
<sequence>MLVRIVVLDDYQRCAAGFADWSVLAGTEIDFVPEHLTGDALVRRVGAAEVVVAMRERVAFDAALLDRLGGLRLLVTTGMVNASIDLDAARERSVTVCGTRGLASPAAELTWALIHAVTRHVPRSDADVRAGRWQRTIGTDLAGARLGVVGLGRLGSRVATVGLAFGMDVVAWSTNLTTEAAAEVGARRIDRDELFETSDVVTLHLRLSDRTRGIVGPDELGRMRRSAVLINTSRGPLVDEGALIDALSTGRIAGAGLDVFDHEPLPDGHPLARLDNVVLTPHLGYVTTGSYEIFYRDAVEDIDAWRSGSPIRVLT</sequence>